<dbReference type="Proteomes" id="UP001597261">
    <property type="component" value="Unassembled WGS sequence"/>
</dbReference>
<proteinExistence type="predicted"/>
<organism evidence="1 2">
    <name type="scientific">Streptomyces caeni</name>
    <dbReference type="NCBI Taxonomy" id="2307231"/>
    <lineage>
        <taxon>Bacteria</taxon>
        <taxon>Bacillati</taxon>
        <taxon>Actinomycetota</taxon>
        <taxon>Actinomycetes</taxon>
        <taxon>Kitasatosporales</taxon>
        <taxon>Streptomycetaceae</taxon>
        <taxon>Streptomyces</taxon>
    </lineage>
</organism>
<accession>A0ABW4INP0</accession>
<gene>
    <name evidence="1" type="ORF">ACFSL4_06035</name>
</gene>
<evidence type="ECO:0000313" key="2">
    <source>
        <dbReference type="Proteomes" id="UP001597261"/>
    </source>
</evidence>
<comment type="caution">
    <text evidence="1">The sequence shown here is derived from an EMBL/GenBank/DDBJ whole genome shotgun (WGS) entry which is preliminary data.</text>
</comment>
<name>A0ABW4INP0_9ACTN</name>
<dbReference type="EMBL" id="JBHUDX010000013">
    <property type="protein sequence ID" value="MFD1657790.1"/>
    <property type="molecule type" value="Genomic_DNA"/>
</dbReference>
<reference evidence="2" key="1">
    <citation type="journal article" date="2019" name="Int. J. Syst. Evol. Microbiol.">
        <title>The Global Catalogue of Microorganisms (GCM) 10K type strain sequencing project: providing services to taxonomists for standard genome sequencing and annotation.</title>
        <authorList>
            <consortium name="The Broad Institute Genomics Platform"/>
            <consortium name="The Broad Institute Genome Sequencing Center for Infectious Disease"/>
            <person name="Wu L."/>
            <person name="Ma J."/>
        </authorList>
    </citation>
    <scope>NUCLEOTIDE SEQUENCE [LARGE SCALE GENOMIC DNA]</scope>
    <source>
        <strain evidence="2">CGMCC 1.12470</strain>
    </source>
</reference>
<protein>
    <submittedName>
        <fullName evidence="1">Uncharacterized protein</fullName>
    </submittedName>
</protein>
<keyword evidence="2" id="KW-1185">Reference proteome</keyword>
<evidence type="ECO:0000313" key="1">
    <source>
        <dbReference type="EMBL" id="MFD1657790.1"/>
    </source>
</evidence>
<sequence length="64" mass="6878">MSERGNDHEATSGTVFDTVRPWQTLASLGITEDDLTAVHHRPSAHRFPSDRAVNAAVTSLHGGP</sequence>
<dbReference type="RefSeq" id="WP_381079290.1">
    <property type="nucleotide sequence ID" value="NZ_JBHUDX010000013.1"/>
</dbReference>